<dbReference type="Proteomes" id="UP000027586">
    <property type="component" value="Unassembled WGS sequence"/>
</dbReference>
<dbReference type="Gene3D" id="3.90.226.10">
    <property type="entry name" value="2-enoyl-CoA Hydratase, Chain A, domain 1"/>
    <property type="match status" value="1"/>
</dbReference>
<reference evidence="1" key="1">
    <citation type="submission" date="2013-08" db="EMBL/GenBank/DDBJ databases">
        <title>Gene expansion shapes genome architecture in the human pathogen Lichtheimia corymbifera: an evolutionary genomics analysis in the ancient terrestrial Mucorales (Mucoromycotina).</title>
        <authorList>
            <person name="Schwartze V.U."/>
            <person name="Winter S."/>
            <person name="Shelest E."/>
            <person name="Marcet-Houben M."/>
            <person name="Horn F."/>
            <person name="Wehner S."/>
            <person name="Hoffmann K."/>
            <person name="Riege K."/>
            <person name="Sammeth M."/>
            <person name="Nowrousian M."/>
            <person name="Valiante V."/>
            <person name="Linde J."/>
            <person name="Jacobsen I.D."/>
            <person name="Marz M."/>
            <person name="Brakhage A.A."/>
            <person name="Gabaldon T."/>
            <person name="Bocker S."/>
            <person name="Voigt K."/>
        </authorList>
    </citation>
    <scope>NUCLEOTIDE SEQUENCE [LARGE SCALE GENOMIC DNA]</scope>
    <source>
        <strain evidence="1">FSU 9682</strain>
    </source>
</reference>
<proteinExistence type="predicted"/>
<dbReference type="InterPro" id="IPR029045">
    <property type="entry name" value="ClpP/crotonase-like_dom_sf"/>
</dbReference>
<name>A0A068S155_9FUNG</name>
<accession>A0A068S155</accession>
<dbReference type="VEuPathDB" id="FungiDB:LCOR_07188.1"/>
<comment type="caution">
    <text evidence="1">The sequence shown here is derived from an EMBL/GenBank/DDBJ whole genome shotgun (WGS) entry which is preliminary data.</text>
</comment>
<evidence type="ECO:0000313" key="2">
    <source>
        <dbReference type="Proteomes" id="UP000027586"/>
    </source>
</evidence>
<dbReference type="SUPFAM" id="SSF52096">
    <property type="entry name" value="ClpP/crotonase"/>
    <property type="match status" value="1"/>
</dbReference>
<dbReference type="AlphaFoldDB" id="A0A068S155"/>
<keyword evidence="2" id="KW-1185">Reference proteome</keyword>
<gene>
    <name evidence="1" type="ORF">LCOR_07188.1</name>
</gene>
<organism evidence="1 2">
    <name type="scientific">Lichtheimia corymbifera JMRC:FSU:9682</name>
    <dbReference type="NCBI Taxonomy" id="1263082"/>
    <lineage>
        <taxon>Eukaryota</taxon>
        <taxon>Fungi</taxon>
        <taxon>Fungi incertae sedis</taxon>
        <taxon>Mucoromycota</taxon>
        <taxon>Mucoromycotina</taxon>
        <taxon>Mucoromycetes</taxon>
        <taxon>Mucorales</taxon>
        <taxon>Lichtheimiaceae</taxon>
        <taxon>Lichtheimia</taxon>
    </lineage>
</organism>
<dbReference type="PANTHER" id="PTHR11941:SF158">
    <property type="entry name" value="ENOYL-COA HYDRATASE (AFU_ORTHOLOGUE AFUA_2G10650)"/>
    <property type="match status" value="1"/>
</dbReference>
<dbReference type="Pfam" id="PF00378">
    <property type="entry name" value="ECH_1"/>
    <property type="match status" value="1"/>
</dbReference>
<dbReference type="EMBL" id="CBTN010000035">
    <property type="protein sequence ID" value="CDH56103.1"/>
    <property type="molecule type" value="Genomic_DNA"/>
</dbReference>
<dbReference type="InterPro" id="IPR001753">
    <property type="entry name" value="Enoyl-CoA_hydra/iso"/>
</dbReference>
<dbReference type="OrthoDB" id="2018133at2759"/>
<dbReference type="PANTHER" id="PTHR11941">
    <property type="entry name" value="ENOYL-COA HYDRATASE-RELATED"/>
    <property type="match status" value="1"/>
</dbReference>
<dbReference type="STRING" id="1263082.A0A068S155"/>
<dbReference type="GO" id="GO:0005739">
    <property type="term" value="C:mitochondrion"/>
    <property type="evidence" value="ECO:0007669"/>
    <property type="project" value="TreeGrafter"/>
</dbReference>
<protein>
    <submittedName>
        <fullName evidence="1">Enoyl-hydratase carnithine racemase</fullName>
    </submittedName>
</protein>
<sequence length="287" mass="31281">MQFPSAQHFILSIPEPHVLLITINRPKQFNALNPDANWELDRLLDWAEDTDDIWCIVITGAGGKAFCAGMDLVNWNKERKSGADGQGTESHMPPTGFGGLSNRALARKPVIAAVNGYALGGGTEMVMACNIVVATKKSKFGLPEVKRGVTIAAGGLARLARAVSYQTVSEIALTGRHFTAEEFKNYGLVNQVVDDNVDIVQAALEWAKKIVANSPDAVFITKYGIMLALERGSMFDATKEWMESDEAIAWRNGDNLTEGLAAFAGKRAPVWKNPARVIHRNNNKSKL</sequence>
<dbReference type="GO" id="GO:0006635">
    <property type="term" value="P:fatty acid beta-oxidation"/>
    <property type="evidence" value="ECO:0007669"/>
    <property type="project" value="TreeGrafter"/>
</dbReference>
<dbReference type="CDD" id="cd06558">
    <property type="entry name" value="crotonase-like"/>
    <property type="match status" value="1"/>
</dbReference>
<evidence type="ECO:0000313" key="1">
    <source>
        <dbReference type="EMBL" id="CDH56103.1"/>
    </source>
</evidence>